<organism evidence="2 3">
    <name type="scientific">Natronococcus pandeyae</name>
    <dbReference type="NCBI Taxonomy" id="2055836"/>
    <lineage>
        <taxon>Archaea</taxon>
        <taxon>Methanobacteriati</taxon>
        <taxon>Methanobacteriota</taxon>
        <taxon>Stenosarchaea group</taxon>
        <taxon>Halobacteria</taxon>
        <taxon>Halobacteriales</taxon>
        <taxon>Natrialbaceae</taxon>
        <taxon>Natronococcus</taxon>
    </lineage>
</organism>
<feature type="compositionally biased region" description="Acidic residues" evidence="1">
    <location>
        <begin position="213"/>
        <end position="223"/>
    </location>
</feature>
<accession>A0A8J8Q378</accession>
<evidence type="ECO:0000256" key="1">
    <source>
        <dbReference type="SAM" id="MobiDB-lite"/>
    </source>
</evidence>
<feature type="compositionally biased region" description="Low complexity" evidence="1">
    <location>
        <begin position="188"/>
        <end position="198"/>
    </location>
</feature>
<dbReference type="Proteomes" id="UP000766904">
    <property type="component" value="Unassembled WGS sequence"/>
</dbReference>
<protein>
    <submittedName>
        <fullName evidence="2">Uncharacterized protein</fullName>
    </submittedName>
</protein>
<evidence type="ECO:0000313" key="3">
    <source>
        <dbReference type="Proteomes" id="UP000766904"/>
    </source>
</evidence>
<reference evidence="2" key="1">
    <citation type="submission" date="2017-11" db="EMBL/GenBank/DDBJ databases">
        <authorList>
            <person name="Kajale S.C."/>
            <person name="Sharma A."/>
        </authorList>
    </citation>
    <scope>NUCLEOTIDE SEQUENCE</scope>
    <source>
        <strain evidence="2">LS1_42</strain>
    </source>
</reference>
<feature type="region of interest" description="Disordered" evidence="1">
    <location>
        <begin position="1"/>
        <end position="26"/>
    </location>
</feature>
<proteinExistence type="predicted"/>
<dbReference type="EMBL" id="PHNJ01000006">
    <property type="protein sequence ID" value="TYL38119.1"/>
    <property type="molecule type" value="Genomic_DNA"/>
</dbReference>
<dbReference type="OrthoDB" id="177940at2157"/>
<feature type="compositionally biased region" description="Low complexity" evidence="1">
    <location>
        <begin position="121"/>
        <end position="135"/>
    </location>
</feature>
<dbReference type="RefSeq" id="WP_148858429.1">
    <property type="nucleotide sequence ID" value="NZ_PHNJ01000006.1"/>
</dbReference>
<dbReference type="AlphaFoldDB" id="A0A8J8Q378"/>
<feature type="compositionally biased region" description="Acidic residues" evidence="1">
    <location>
        <begin position="230"/>
        <end position="258"/>
    </location>
</feature>
<feature type="compositionally biased region" description="Basic and acidic residues" evidence="1">
    <location>
        <begin position="157"/>
        <end position="177"/>
    </location>
</feature>
<name>A0A8J8Q378_9EURY</name>
<gene>
    <name evidence="2" type="ORF">CV102_13005</name>
</gene>
<keyword evidence="3" id="KW-1185">Reference proteome</keyword>
<comment type="caution">
    <text evidence="2">The sequence shown here is derived from an EMBL/GenBank/DDBJ whole genome shotgun (WGS) entry which is preliminary data.</text>
</comment>
<sequence>MTDEHEHDLQSTVEAEGLEELADDPMNTAVSVATDSARDGKLAVLGGGLLLLSTLRSLARGQLRALPKAAAGAGLLRLGLRQRASSEETTFEPSTDEIDGETDGKETSDEAHAAAERPDSGQESQIGGSGEVSESAQLGEEGDTGSQIEFTDDPEESEPRSKPSAEKEDDDPRRNTDDDTTEIDVSDTAMAEETAEATGPDPEQAQPTQTDSTEPEETPEEDASDMKVEPDEDEGEDEDVEAGVDDETDAETDDEDNT</sequence>
<feature type="compositionally biased region" description="Basic and acidic residues" evidence="1">
    <location>
        <begin position="102"/>
        <end position="120"/>
    </location>
</feature>
<evidence type="ECO:0000313" key="2">
    <source>
        <dbReference type="EMBL" id="TYL38119.1"/>
    </source>
</evidence>
<feature type="region of interest" description="Disordered" evidence="1">
    <location>
        <begin position="81"/>
        <end position="258"/>
    </location>
</feature>